<keyword evidence="1" id="KW-0812">Transmembrane</keyword>
<gene>
    <name evidence="2" type="ORF">FLL45_21745</name>
</gene>
<dbReference type="Proteomes" id="UP000317839">
    <property type="component" value="Unassembled WGS sequence"/>
</dbReference>
<comment type="caution">
    <text evidence="2">The sequence shown here is derived from an EMBL/GenBank/DDBJ whole genome shotgun (WGS) entry which is preliminary data.</text>
</comment>
<evidence type="ECO:0000256" key="1">
    <source>
        <dbReference type="SAM" id="Phobius"/>
    </source>
</evidence>
<evidence type="ECO:0000313" key="3">
    <source>
        <dbReference type="Proteomes" id="UP000317839"/>
    </source>
</evidence>
<dbReference type="OrthoDB" id="5570399at2"/>
<sequence length="131" mass="14737">MVNRIIIAVVIIAILGIGYIFISGDTENRVARLGVSYFDGDYVITYHGYSGVDVWMVKSGKVTSEPSKGYYHTRVRTKDGKTAYMQLPISNTVIEEFKEPSQLTKAQRAILVGKYGYEYFPPLTNEAKDNQ</sequence>
<organism evidence="2 3">
    <name type="scientific">Aliikangiella marina</name>
    <dbReference type="NCBI Taxonomy" id="1712262"/>
    <lineage>
        <taxon>Bacteria</taxon>
        <taxon>Pseudomonadati</taxon>
        <taxon>Pseudomonadota</taxon>
        <taxon>Gammaproteobacteria</taxon>
        <taxon>Oceanospirillales</taxon>
        <taxon>Pleioneaceae</taxon>
        <taxon>Aliikangiella</taxon>
    </lineage>
</organism>
<reference evidence="2 3" key="1">
    <citation type="submission" date="2019-06" db="EMBL/GenBank/DDBJ databases">
        <title>Draft genome of Aliikangiella marina GYP-15.</title>
        <authorList>
            <person name="Wang G."/>
        </authorList>
    </citation>
    <scope>NUCLEOTIDE SEQUENCE [LARGE SCALE GENOMIC DNA]</scope>
    <source>
        <strain evidence="2 3">GYP-15</strain>
    </source>
</reference>
<dbReference type="RefSeq" id="WP_142944170.1">
    <property type="nucleotide sequence ID" value="NZ_VIKR01000007.1"/>
</dbReference>
<name>A0A545T160_9GAMM</name>
<accession>A0A545T160</accession>
<feature type="transmembrane region" description="Helical" evidence="1">
    <location>
        <begin position="6"/>
        <end position="22"/>
    </location>
</feature>
<keyword evidence="3" id="KW-1185">Reference proteome</keyword>
<dbReference type="AlphaFoldDB" id="A0A545T160"/>
<evidence type="ECO:0000313" key="2">
    <source>
        <dbReference type="EMBL" id="TQV70953.1"/>
    </source>
</evidence>
<proteinExistence type="predicted"/>
<dbReference type="EMBL" id="VIKR01000007">
    <property type="protein sequence ID" value="TQV70953.1"/>
    <property type="molecule type" value="Genomic_DNA"/>
</dbReference>
<keyword evidence="1" id="KW-1133">Transmembrane helix</keyword>
<protein>
    <submittedName>
        <fullName evidence="2">Uncharacterized protein</fullName>
    </submittedName>
</protein>
<keyword evidence="1" id="KW-0472">Membrane</keyword>